<keyword evidence="3" id="KW-1185">Reference proteome</keyword>
<accession>A0A8X7ZSQ1</accession>
<dbReference type="Proteomes" id="UP000886885">
    <property type="component" value="Chromosome 5A"/>
</dbReference>
<evidence type="ECO:0000256" key="1">
    <source>
        <dbReference type="SAM" id="SignalP"/>
    </source>
</evidence>
<dbReference type="GO" id="GO:0047746">
    <property type="term" value="F:chlorophyllase activity"/>
    <property type="evidence" value="ECO:0007669"/>
    <property type="project" value="TreeGrafter"/>
</dbReference>
<proteinExistence type="predicted"/>
<evidence type="ECO:0000313" key="3">
    <source>
        <dbReference type="Proteomes" id="UP000886885"/>
    </source>
</evidence>
<reference evidence="2" key="1">
    <citation type="journal article" date="2020" name="bioRxiv">
        <title>Hybrid origin of Populus tomentosa Carr. identified through genome sequencing and phylogenomic analysis.</title>
        <authorList>
            <person name="An X."/>
            <person name="Gao K."/>
            <person name="Chen Z."/>
            <person name="Li J."/>
            <person name="Yang X."/>
            <person name="Yang X."/>
            <person name="Zhou J."/>
            <person name="Guo T."/>
            <person name="Zhao T."/>
            <person name="Huang S."/>
            <person name="Miao D."/>
            <person name="Khan W.U."/>
            <person name="Rao P."/>
            <person name="Ye M."/>
            <person name="Lei B."/>
            <person name="Liao W."/>
            <person name="Wang J."/>
            <person name="Ji L."/>
            <person name="Li Y."/>
            <person name="Guo B."/>
            <person name="Mustafa N.S."/>
            <person name="Li S."/>
            <person name="Yun Q."/>
            <person name="Keller S.R."/>
            <person name="Mao J."/>
            <person name="Zhang R."/>
            <person name="Strauss S.H."/>
        </authorList>
    </citation>
    <scope>NUCLEOTIDE SEQUENCE</scope>
    <source>
        <strain evidence="2">GM15</strain>
        <tissue evidence="2">Leaf</tissue>
    </source>
</reference>
<dbReference type="AlphaFoldDB" id="A0A8X7ZSQ1"/>
<dbReference type="InterPro" id="IPR017395">
    <property type="entry name" value="Chlorophyllase-like"/>
</dbReference>
<gene>
    <name evidence="2" type="ORF">POTOM_019874</name>
</gene>
<comment type="caution">
    <text evidence="2">The sequence shown here is derived from an EMBL/GenBank/DDBJ whole genome shotgun (WGS) entry which is preliminary data.</text>
</comment>
<evidence type="ECO:0000313" key="2">
    <source>
        <dbReference type="EMBL" id="KAG6776368.1"/>
    </source>
</evidence>
<dbReference type="FunFam" id="3.40.50.1820:FF:000582">
    <property type="entry name" value="Chlorophyllase-1"/>
    <property type="match status" value="1"/>
</dbReference>
<sequence length="370" mass="39975">MHRKKMETRLVFLLAALLATALLESKPVLPTLASEADHSVLAEVSVFETGNFHPIQSDVGTASSCSPPRSLLIFRPEEKGTYPVILFHHGTGCQNSWYSDVFKFISSHGYIVVAPQLYELIPPSGQVELDLAAEVANWLPSGLRCVLPEDIEGDMHNLALAGHSRGGYIAFALALGLADVSLDVDFSALIGVDPVAGTSKTNQMEPKILNYEACSFNFSIPVAIIGTGLGNKPAFPILPQTCAPDGVSHTEIFNECKPPCSHFVTTDYGHMDVLDDDIGLIGEGARAICKGSRWGVSRDPMRRTVGGVFVAFLEAFFEGNYTDYNKTLQNPNYFAPATLDPVQNKSEGTSCSSLSAMSMSATFDLHIDEL</sequence>
<dbReference type="OrthoDB" id="2093222at2759"/>
<dbReference type="PANTHER" id="PTHR33428:SF10">
    <property type="entry name" value="CHLOROPHYLLASE-1"/>
    <property type="match status" value="1"/>
</dbReference>
<dbReference type="GO" id="GO:0015996">
    <property type="term" value="P:chlorophyll catabolic process"/>
    <property type="evidence" value="ECO:0007669"/>
    <property type="project" value="TreeGrafter"/>
</dbReference>
<protein>
    <recommendedName>
        <fullName evidence="4">Chlorophyllase</fullName>
    </recommendedName>
</protein>
<dbReference type="EMBL" id="JAAWWB010000009">
    <property type="protein sequence ID" value="KAG6776368.1"/>
    <property type="molecule type" value="Genomic_DNA"/>
</dbReference>
<feature type="signal peptide" evidence="1">
    <location>
        <begin position="1"/>
        <end position="25"/>
    </location>
</feature>
<evidence type="ECO:0008006" key="4">
    <source>
        <dbReference type="Google" id="ProtNLM"/>
    </source>
</evidence>
<dbReference type="Pfam" id="PF07224">
    <property type="entry name" value="Chlorophyllase"/>
    <property type="match status" value="1"/>
</dbReference>
<keyword evidence="1" id="KW-0732">Signal</keyword>
<name>A0A8X7ZSQ1_POPTO</name>
<feature type="chain" id="PRO_5036474771" description="Chlorophyllase" evidence="1">
    <location>
        <begin position="26"/>
        <end position="370"/>
    </location>
</feature>
<organism evidence="2 3">
    <name type="scientific">Populus tomentosa</name>
    <name type="common">Chinese white poplar</name>
    <dbReference type="NCBI Taxonomy" id="118781"/>
    <lineage>
        <taxon>Eukaryota</taxon>
        <taxon>Viridiplantae</taxon>
        <taxon>Streptophyta</taxon>
        <taxon>Embryophyta</taxon>
        <taxon>Tracheophyta</taxon>
        <taxon>Spermatophyta</taxon>
        <taxon>Magnoliopsida</taxon>
        <taxon>eudicotyledons</taxon>
        <taxon>Gunneridae</taxon>
        <taxon>Pentapetalae</taxon>
        <taxon>rosids</taxon>
        <taxon>fabids</taxon>
        <taxon>Malpighiales</taxon>
        <taxon>Salicaceae</taxon>
        <taxon>Saliceae</taxon>
        <taxon>Populus</taxon>
    </lineage>
</organism>
<dbReference type="PANTHER" id="PTHR33428">
    <property type="entry name" value="CHLOROPHYLLASE-2, CHLOROPLASTIC"/>
    <property type="match status" value="1"/>
</dbReference>